<dbReference type="SUPFAM" id="SSF54106">
    <property type="entry name" value="LysM domain"/>
    <property type="match status" value="1"/>
</dbReference>
<dbReference type="InterPro" id="IPR018392">
    <property type="entry name" value="LysM"/>
</dbReference>
<sequence length="261" mass="29406">MNRASKWYQTTRENRRPRRQCYQPLNADEHFEHEANELGCGVADTLTLAPIQPELYVEKLLEPGDTLQTLSLQFNCPVAELKRINHILRDNEIYARRKIKVPVKPGSVLTEKLAGVHSNGLKNEGSKECAKIASSTDEENEDIAIKKLKSVEPTQLSFQYFDLNKYSKCETILNNPSDPSTSFSLASNENTLLLETDNSGTSLETNAPHEINSNNENIPFKCNGADWGLSWLQIVICALLLGFGGPLFIYIFYIVEKNRSN</sequence>
<keyword evidence="4" id="KW-1185">Reference proteome</keyword>
<evidence type="ECO:0000259" key="2">
    <source>
        <dbReference type="PROSITE" id="PS51782"/>
    </source>
</evidence>
<dbReference type="EMBL" id="JAZDUA010000113">
    <property type="protein sequence ID" value="KAK7867676.1"/>
    <property type="molecule type" value="Genomic_DNA"/>
</dbReference>
<dbReference type="PANTHER" id="PTHR20932:SF13">
    <property type="entry name" value="LD36653P"/>
    <property type="match status" value="1"/>
</dbReference>
<evidence type="ECO:0000313" key="4">
    <source>
        <dbReference type="Proteomes" id="UP001378592"/>
    </source>
</evidence>
<dbReference type="InterPro" id="IPR036779">
    <property type="entry name" value="LysM_dom_sf"/>
</dbReference>
<dbReference type="Gene3D" id="3.10.350.10">
    <property type="entry name" value="LysM domain"/>
    <property type="match status" value="1"/>
</dbReference>
<dbReference type="Pfam" id="PF01476">
    <property type="entry name" value="LysM"/>
    <property type="match status" value="1"/>
</dbReference>
<organism evidence="3 4">
    <name type="scientific">Gryllus longicercus</name>
    <dbReference type="NCBI Taxonomy" id="2509291"/>
    <lineage>
        <taxon>Eukaryota</taxon>
        <taxon>Metazoa</taxon>
        <taxon>Ecdysozoa</taxon>
        <taxon>Arthropoda</taxon>
        <taxon>Hexapoda</taxon>
        <taxon>Insecta</taxon>
        <taxon>Pterygota</taxon>
        <taxon>Neoptera</taxon>
        <taxon>Polyneoptera</taxon>
        <taxon>Orthoptera</taxon>
        <taxon>Ensifera</taxon>
        <taxon>Gryllidea</taxon>
        <taxon>Grylloidea</taxon>
        <taxon>Gryllidae</taxon>
        <taxon>Gryllinae</taxon>
        <taxon>Gryllus</taxon>
    </lineage>
</organism>
<dbReference type="PROSITE" id="PS51782">
    <property type="entry name" value="LYSM"/>
    <property type="match status" value="1"/>
</dbReference>
<dbReference type="SMART" id="SM00257">
    <property type="entry name" value="LysM"/>
    <property type="match status" value="1"/>
</dbReference>
<evidence type="ECO:0000313" key="3">
    <source>
        <dbReference type="EMBL" id="KAK7867676.1"/>
    </source>
</evidence>
<protein>
    <recommendedName>
        <fullName evidence="2">LysM domain-containing protein</fullName>
    </recommendedName>
</protein>
<name>A0AAN9Z811_9ORTH</name>
<keyword evidence="1" id="KW-0472">Membrane</keyword>
<keyword evidence="1" id="KW-0812">Transmembrane</keyword>
<dbReference type="PANTHER" id="PTHR20932">
    <property type="entry name" value="LYSM AND PUTATIVE PEPTIDOGLYCAN-BINDING DOMAIN-CONTAINING PROTEIN"/>
    <property type="match status" value="1"/>
</dbReference>
<dbReference type="Proteomes" id="UP001378592">
    <property type="component" value="Unassembled WGS sequence"/>
</dbReference>
<feature type="domain" description="LysM" evidence="2">
    <location>
        <begin position="57"/>
        <end position="101"/>
    </location>
</feature>
<dbReference type="InterPro" id="IPR045030">
    <property type="entry name" value="LYSM1-4"/>
</dbReference>
<feature type="transmembrane region" description="Helical" evidence="1">
    <location>
        <begin position="231"/>
        <end position="255"/>
    </location>
</feature>
<keyword evidence="1" id="KW-1133">Transmembrane helix</keyword>
<gene>
    <name evidence="3" type="ORF">R5R35_011553</name>
</gene>
<evidence type="ECO:0000256" key="1">
    <source>
        <dbReference type="SAM" id="Phobius"/>
    </source>
</evidence>
<proteinExistence type="predicted"/>
<accession>A0AAN9Z811</accession>
<dbReference type="AlphaFoldDB" id="A0AAN9Z811"/>
<comment type="caution">
    <text evidence="3">The sequence shown here is derived from an EMBL/GenBank/DDBJ whole genome shotgun (WGS) entry which is preliminary data.</text>
</comment>
<reference evidence="3 4" key="1">
    <citation type="submission" date="2024-03" db="EMBL/GenBank/DDBJ databases">
        <title>The genome assembly and annotation of the cricket Gryllus longicercus Weissman &amp; Gray.</title>
        <authorList>
            <person name="Szrajer S."/>
            <person name="Gray D."/>
            <person name="Ylla G."/>
        </authorList>
    </citation>
    <scope>NUCLEOTIDE SEQUENCE [LARGE SCALE GENOMIC DNA]</scope>
    <source>
        <strain evidence="3">DAG 2021-001</strain>
        <tissue evidence="3">Whole body minus gut</tissue>
    </source>
</reference>